<dbReference type="eggNOG" id="ENOG502SDTS">
    <property type="taxonomic scope" value="Eukaryota"/>
</dbReference>
<dbReference type="InParanoid" id="S8FHU4"/>
<dbReference type="HOGENOM" id="CLU_175714_0_0_1"/>
<accession>S8FHU4</accession>
<dbReference type="Proteomes" id="UP000015241">
    <property type="component" value="Unassembled WGS sequence"/>
</dbReference>
<dbReference type="InterPro" id="IPR024645">
    <property type="entry name" value="Mitochondr_Som1"/>
</dbReference>
<proteinExistence type="predicted"/>
<dbReference type="EMBL" id="KE504170">
    <property type="protein sequence ID" value="EPS97974.1"/>
    <property type="molecule type" value="Genomic_DNA"/>
</dbReference>
<keyword evidence="2" id="KW-1185">Reference proteome</keyword>
<sequence>MASQDNTQIKGAHSKCRLAEIVQYKCDLDVGEQGEPQVHCWPVPRIFRICAGRPAVELTRFVHMDLNTGEVTLPPETSQQLPKGKPWRDVIRYREKVAEFTGEKL</sequence>
<gene>
    <name evidence="1" type="ORF">FOMPIDRAFT_1127382</name>
</gene>
<organism evidence="1 2">
    <name type="scientific">Fomitopsis schrenkii</name>
    <name type="common">Brown rot fungus</name>
    <dbReference type="NCBI Taxonomy" id="2126942"/>
    <lineage>
        <taxon>Eukaryota</taxon>
        <taxon>Fungi</taxon>
        <taxon>Dikarya</taxon>
        <taxon>Basidiomycota</taxon>
        <taxon>Agaricomycotina</taxon>
        <taxon>Agaricomycetes</taxon>
        <taxon>Polyporales</taxon>
        <taxon>Fomitopsis</taxon>
    </lineage>
</organism>
<dbReference type="OrthoDB" id="3983163at2759"/>
<dbReference type="GO" id="GO:0042720">
    <property type="term" value="C:mitochondrial inner membrane peptidase complex"/>
    <property type="evidence" value="ECO:0007669"/>
    <property type="project" value="InterPro"/>
</dbReference>
<protein>
    <submittedName>
        <fullName evidence="1">Uncharacterized protein</fullName>
    </submittedName>
</protein>
<reference evidence="1 2" key="1">
    <citation type="journal article" date="2012" name="Science">
        <title>The Paleozoic origin of enzymatic lignin decomposition reconstructed from 31 fungal genomes.</title>
        <authorList>
            <person name="Floudas D."/>
            <person name="Binder M."/>
            <person name="Riley R."/>
            <person name="Barry K."/>
            <person name="Blanchette R.A."/>
            <person name="Henrissat B."/>
            <person name="Martinez A.T."/>
            <person name="Otillar R."/>
            <person name="Spatafora J.W."/>
            <person name="Yadav J.S."/>
            <person name="Aerts A."/>
            <person name="Benoit I."/>
            <person name="Boyd A."/>
            <person name="Carlson A."/>
            <person name="Copeland A."/>
            <person name="Coutinho P.M."/>
            <person name="de Vries R.P."/>
            <person name="Ferreira P."/>
            <person name="Findley K."/>
            <person name="Foster B."/>
            <person name="Gaskell J."/>
            <person name="Glotzer D."/>
            <person name="Gorecki P."/>
            <person name="Heitman J."/>
            <person name="Hesse C."/>
            <person name="Hori C."/>
            <person name="Igarashi K."/>
            <person name="Jurgens J.A."/>
            <person name="Kallen N."/>
            <person name="Kersten P."/>
            <person name="Kohler A."/>
            <person name="Kuees U."/>
            <person name="Kumar T.K.A."/>
            <person name="Kuo A."/>
            <person name="LaButti K."/>
            <person name="Larrondo L.F."/>
            <person name="Lindquist E."/>
            <person name="Ling A."/>
            <person name="Lombard V."/>
            <person name="Lucas S."/>
            <person name="Lundell T."/>
            <person name="Martin R."/>
            <person name="McLaughlin D.J."/>
            <person name="Morgenstern I."/>
            <person name="Morin E."/>
            <person name="Murat C."/>
            <person name="Nagy L.G."/>
            <person name="Nolan M."/>
            <person name="Ohm R.A."/>
            <person name="Patyshakuliyeva A."/>
            <person name="Rokas A."/>
            <person name="Ruiz-Duenas F.J."/>
            <person name="Sabat G."/>
            <person name="Salamov A."/>
            <person name="Samejima M."/>
            <person name="Schmutz J."/>
            <person name="Slot J.C."/>
            <person name="St John F."/>
            <person name="Stenlid J."/>
            <person name="Sun H."/>
            <person name="Sun S."/>
            <person name="Syed K."/>
            <person name="Tsang A."/>
            <person name="Wiebenga A."/>
            <person name="Young D."/>
            <person name="Pisabarro A."/>
            <person name="Eastwood D.C."/>
            <person name="Martin F."/>
            <person name="Cullen D."/>
            <person name="Grigoriev I.V."/>
            <person name="Hibbett D.S."/>
        </authorList>
    </citation>
    <scope>NUCLEOTIDE SEQUENCE</scope>
    <source>
        <strain evidence="2">FP-58527</strain>
    </source>
</reference>
<evidence type="ECO:0000313" key="1">
    <source>
        <dbReference type="EMBL" id="EPS97974.1"/>
    </source>
</evidence>
<dbReference type="Pfam" id="PF11093">
    <property type="entry name" value="Mitochondr_Som1"/>
    <property type="match status" value="1"/>
</dbReference>
<dbReference type="AlphaFoldDB" id="S8FHU4"/>
<evidence type="ECO:0000313" key="2">
    <source>
        <dbReference type="Proteomes" id="UP000015241"/>
    </source>
</evidence>
<name>S8FHU4_FOMSC</name>